<dbReference type="Gene3D" id="1.10.3630.10">
    <property type="entry name" value="yeast vps74-n-term truncation variant domain like"/>
    <property type="match status" value="1"/>
</dbReference>
<gene>
    <name evidence="5" type="ORF">U6N30_14435</name>
</gene>
<comment type="subcellular location">
    <subcellularLocation>
        <location evidence="1">Golgi apparatus membrane</location>
        <topology evidence="1">Peripheral membrane protein</topology>
        <orientation evidence="1">Cytoplasmic side</orientation>
    </subcellularLocation>
</comment>
<proteinExistence type="predicted"/>
<keyword evidence="3" id="KW-0446">Lipid-binding</keyword>
<evidence type="ECO:0000313" key="5">
    <source>
        <dbReference type="EMBL" id="WRL66498.1"/>
    </source>
</evidence>
<evidence type="ECO:0000256" key="1">
    <source>
        <dbReference type="ARBA" id="ARBA00004255"/>
    </source>
</evidence>
<reference evidence="5 6" key="1">
    <citation type="submission" date="2023-12" db="EMBL/GenBank/DDBJ databases">
        <title>Blastococcus brunescens sp. nov., an actonobacterium isolated from sandstone collected in sahara desert.</title>
        <authorList>
            <person name="Gtari M."/>
            <person name="Ghodhbane F."/>
        </authorList>
    </citation>
    <scope>NUCLEOTIDE SEQUENCE [LARGE SCALE GENOMIC DNA]</scope>
    <source>
        <strain evidence="5 6">BMG 8361</strain>
    </source>
</reference>
<name>A0ABZ1B9H7_9ACTN</name>
<evidence type="ECO:0000313" key="6">
    <source>
        <dbReference type="Proteomes" id="UP001324287"/>
    </source>
</evidence>
<evidence type="ECO:0000256" key="4">
    <source>
        <dbReference type="ARBA" id="ARBA00023136"/>
    </source>
</evidence>
<dbReference type="InterPro" id="IPR008628">
    <property type="entry name" value="GPP34-like"/>
</dbReference>
<dbReference type="EMBL" id="CP141261">
    <property type="protein sequence ID" value="WRL66498.1"/>
    <property type="molecule type" value="Genomic_DNA"/>
</dbReference>
<organism evidence="5 6">
    <name type="scientific">Blastococcus brunescens</name>
    <dbReference type="NCBI Taxonomy" id="1564165"/>
    <lineage>
        <taxon>Bacteria</taxon>
        <taxon>Bacillati</taxon>
        <taxon>Actinomycetota</taxon>
        <taxon>Actinomycetes</taxon>
        <taxon>Geodermatophilales</taxon>
        <taxon>Geodermatophilaceae</taxon>
        <taxon>Blastococcus</taxon>
    </lineage>
</organism>
<keyword evidence="4" id="KW-0472">Membrane</keyword>
<dbReference type="InterPro" id="IPR038261">
    <property type="entry name" value="GPP34-like_sf"/>
</dbReference>
<protein>
    <submittedName>
        <fullName evidence="5">GPP34 family phosphoprotein</fullName>
    </submittedName>
</protein>
<keyword evidence="2" id="KW-0333">Golgi apparatus</keyword>
<dbReference type="Proteomes" id="UP001324287">
    <property type="component" value="Chromosome"/>
</dbReference>
<evidence type="ECO:0000256" key="2">
    <source>
        <dbReference type="ARBA" id="ARBA00023034"/>
    </source>
</evidence>
<accession>A0ABZ1B9H7</accession>
<keyword evidence="6" id="KW-1185">Reference proteome</keyword>
<dbReference type="Pfam" id="PF05719">
    <property type="entry name" value="GPP34"/>
    <property type="match status" value="1"/>
</dbReference>
<sequence length="159" mass="16394">MTTDDLLIVEDLMLLLMDDDGASVQGAGTLHYTLGGALLTELALLGRVETDGTGIVNGPRVTPRAQGRSRTCRCSPPTTPWPGGPGACSPCCSHWAVTCGGWFATGWWSAGCCAGRSPVGSACSAARGGRPTTRGTRRSCGCASGGCWRTARPPTLVPR</sequence>
<evidence type="ECO:0000256" key="3">
    <source>
        <dbReference type="ARBA" id="ARBA00023121"/>
    </source>
</evidence>